<feature type="signal peptide" evidence="1">
    <location>
        <begin position="1"/>
        <end position="22"/>
    </location>
</feature>
<dbReference type="Proteomes" id="UP000475249">
    <property type="component" value="Unassembled WGS sequence"/>
</dbReference>
<dbReference type="AlphaFoldDB" id="A0A6L9E7R2"/>
<keyword evidence="3" id="KW-1185">Reference proteome</keyword>
<evidence type="ECO:0000256" key="1">
    <source>
        <dbReference type="SAM" id="SignalP"/>
    </source>
</evidence>
<dbReference type="RefSeq" id="WP_161433297.1">
    <property type="nucleotide sequence ID" value="NZ_WXYO01000001.1"/>
</dbReference>
<comment type="caution">
    <text evidence="2">The sequence shown here is derived from an EMBL/GenBank/DDBJ whole genome shotgun (WGS) entry which is preliminary data.</text>
</comment>
<keyword evidence="1" id="KW-0732">Signal</keyword>
<sequence>MKIKICFLTLLFGLIALNNSLAQSSCAYCKMDIKDERFRAQALVGTGTDVHYDAIECLINHLKTSEVDHIKDMKVTDYHSGQLIEAEKAYYLKSKAVPSPMGANLSAYSTESAAREVSEKNGGDVLSWNELKQRFANSKFGAVQDHSHHHGPGHYAPIGIMGDHLHPKGGLMVSLRYMYMSMAGNREGNNQITDEAIYQRFMVAPQQMSMQMYMLGLMYAPDDRITLMLMQNLARRDMDLTARMVMNGGMPMLRDFNTSSSGLGDLKLVALYGIHSAARSSFHLNLGLNLPVGTIDNRDATPMNPDAKLPYAMQLGSGTFDLIFGGTLKGNSNRISWGIQQLNTIRTGTNKEDYRFGNLHELHAWTSYEISGKLSSSLRISGSTEGSISGADPELNPIMVTTTDPDNYGGELLRGSLGVTVCAANSKLVIGGEVGLPLYQNYNGIFMDEEFLINAGIRYIIL</sequence>
<dbReference type="InterPro" id="IPR008719">
    <property type="entry name" value="N2O_reductase_NosL"/>
</dbReference>
<feature type="chain" id="PRO_5026936016" description="Transporter" evidence="1">
    <location>
        <begin position="23"/>
        <end position="462"/>
    </location>
</feature>
<dbReference type="SUPFAM" id="SSF160387">
    <property type="entry name" value="NosL/MerB-like"/>
    <property type="match status" value="1"/>
</dbReference>
<accession>A0A6L9E7R2</accession>
<organism evidence="2 3">
    <name type="scientific">Poritiphilus flavus</name>
    <dbReference type="NCBI Taxonomy" id="2697053"/>
    <lineage>
        <taxon>Bacteria</taxon>
        <taxon>Pseudomonadati</taxon>
        <taxon>Bacteroidota</taxon>
        <taxon>Flavobacteriia</taxon>
        <taxon>Flavobacteriales</taxon>
        <taxon>Flavobacteriaceae</taxon>
        <taxon>Poritiphilus</taxon>
    </lineage>
</organism>
<dbReference type="EMBL" id="WXYO01000001">
    <property type="protein sequence ID" value="NAS10489.1"/>
    <property type="molecule type" value="Genomic_DNA"/>
</dbReference>
<proteinExistence type="predicted"/>
<dbReference type="Pfam" id="PF05573">
    <property type="entry name" value="NosL"/>
    <property type="match status" value="1"/>
</dbReference>
<reference evidence="2 3" key="1">
    <citation type="submission" date="2020-01" db="EMBL/GenBank/DDBJ databases">
        <title>Bacteria diversity of Porities sp.</title>
        <authorList>
            <person name="Wang G."/>
        </authorList>
    </citation>
    <scope>NUCLEOTIDE SEQUENCE [LARGE SCALE GENOMIC DNA]</scope>
    <source>
        <strain evidence="2 3">R33</strain>
    </source>
</reference>
<protein>
    <recommendedName>
        <fullName evidence="4">Transporter</fullName>
    </recommendedName>
</protein>
<evidence type="ECO:0000313" key="2">
    <source>
        <dbReference type="EMBL" id="NAS10489.1"/>
    </source>
</evidence>
<name>A0A6L9E7R2_9FLAO</name>
<dbReference type="PANTHER" id="PTHR41247:SF1">
    <property type="entry name" value="HTH-TYPE TRANSCRIPTIONAL REPRESSOR YCNK"/>
    <property type="match status" value="1"/>
</dbReference>
<gene>
    <name evidence="2" type="ORF">GTQ38_00645</name>
</gene>
<evidence type="ECO:0000313" key="3">
    <source>
        <dbReference type="Proteomes" id="UP000475249"/>
    </source>
</evidence>
<evidence type="ECO:0008006" key="4">
    <source>
        <dbReference type="Google" id="ProtNLM"/>
    </source>
</evidence>
<dbReference type="PANTHER" id="PTHR41247">
    <property type="entry name" value="HTH-TYPE TRANSCRIPTIONAL REPRESSOR YCNK"/>
    <property type="match status" value="1"/>
</dbReference>